<dbReference type="PANTHER" id="PTHR11328">
    <property type="entry name" value="MAJOR FACILITATOR SUPERFAMILY DOMAIN-CONTAINING PROTEIN"/>
    <property type="match status" value="1"/>
</dbReference>
<feature type="transmembrane region" description="Helical" evidence="2">
    <location>
        <begin position="366"/>
        <end position="386"/>
    </location>
</feature>
<feature type="transmembrane region" description="Helical" evidence="2">
    <location>
        <begin position="455"/>
        <end position="474"/>
    </location>
</feature>
<protein>
    <submittedName>
        <fullName evidence="3">MFS transporter</fullName>
    </submittedName>
</protein>
<keyword evidence="2" id="KW-0812">Transmembrane</keyword>
<dbReference type="InterPro" id="IPR036259">
    <property type="entry name" value="MFS_trans_sf"/>
</dbReference>
<feature type="transmembrane region" description="Helical" evidence="2">
    <location>
        <begin position="188"/>
        <end position="210"/>
    </location>
</feature>
<evidence type="ECO:0000256" key="2">
    <source>
        <dbReference type="SAM" id="Phobius"/>
    </source>
</evidence>
<feature type="compositionally biased region" description="Low complexity" evidence="1">
    <location>
        <begin position="19"/>
        <end position="36"/>
    </location>
</feature>
<feature type="region of interest" description="Disordered" evidence="1">
    <location>
        <begin position="1"/>
        <end position="42"/>
    </location>
</feature>
<dbReference type="AlphaFoldDB" id="A0A6G3QNK0"/>
<keyword evidence="2" id="KW-1133">Transmembrane helix</keyword>
<keyword evidence="2" id="KW-0472">Membrane</keyword>
<feature type="transmembrane region" description="Helical" evidence="2">
    <location>
        <begin position="343"/>
        <end position="360"/>
    </location>
</feature>
<feature type="transmembrane region" description="Helical" evidence="2">
    <location>
        <begin position="80"/>
        <end position="99"/>
    </location>
</feature>
<evidence type="ECO:0000256" key="1">
    <source>
        <dbReference type="SAM" id="MobiDB-lite"/>
    </source>
</evidence>
<dbReference type="GO" id="GO:0005886">
    <property type="term" value="C:plasma membrane"/>
    <property type="evidence" value="ECO:0007669"/>
    <property type="project" value="TreeGrafter"/>
</dbReference>
<dbReference type="EMBL" id="JAAGMD010000048">
    <property type="protein sequence ID" value="NEA84804.1"/>
    <property type="molecule type" value="Genomic_DNA"/>
</dbReference>
<dbReference type="Gene3D" id="1.20.1250.20">
    <property type="entry name" value="MFS general substrate transporter like domains"/>
    <property type="match status" value="2"/>
</dbReference>
<feature type="transmembrane region" description="Helical" evidence="2">
    <location>
        <begin position="216"/>
        <end position="241"/>
    </location>
</feature>
<feature type="transmembrane region" description="Helical" evidence="2">
    <location>
        <begin position="311"/>
        <end position="331"/>
    </location>
</feature>
<feature type="transmembrane region" description="Helical" evidence="2">
    <location>
        <begin position="278"/>
        <end position="299"/>
    </location>
</feature>
<feature type="transmembrane region" description="Helical" evidence="2">
    <location>
        <begin position="120"/>
        <end position="142"/>
    </location>
</feature>
<evidence type="ECO:0000313" key="3">
    <source>
        <dbReference type="EMBL" id="NEA84804.1"/>
    </source>
</evidence>
<organism evidence="3">
    <name type="scientific">Streptomyces sp. SID14436</name>
    <dbReference type="NCBI Taxonomy" id="2706070"/>
    <lineage>
        <taxon>Bacteria</taxon>
        <taxon>Bacillati</taxon>
        <taxon>Actinomycetota</taxon>
        <taxon>Actinomycetes</taxon>
        <taxon>Kitasatosporales</taxon>
        <taxon>Streptomycetaceae</taxon>
        <taxon>Streptomyces</taxon>
    </lineage>
</organism>
<dbReference type="PANTHER" id="PTHR11328:SF24">
    <property type="entry name" value="MAJOR FACILITATOR SUPERFAMILY (MFS) PROFILE DOMAIN-CONTAINING PROTEIN"/>
    <property type="match status" value="1"/>
</dbReference>
<comment type="caution">
    <text evidence="3">The sequence shown here is derived from an EMBL/GenBank/DDBJ whole genome shotgun (WGS) entry which is preliminary data.</text>
</comment>
<feature type="transmembrane region" description="Helical" evidence="2">
    <location>
        <begin position="52"/>
        <end position="74"/>
    </location>
</feature>
<dbReference type="InterPro" id="IPR039672">
    <property type="entry name" value="MFS_2"/>
</dbReference>
<accession>A0A6G3QNK0</accession>
<feature type="transmembrane region" description="Helical" evidence="2">
    <location>
        <begin position="148"/>
        <end position="168"/>
    </location>
</feature>
<reference evidence="3" key="1">
    <citation type="submission" date="2020-01" db="EMBL/GenBank/DDBJ databases">
        <title>Insect and environment-associated Actinomycetes.</title>
        <authorList>
            <person name="Currrie C."/>
            <person name="Chevrette M."/>
            <person name="Carlson C."/>
            <person name="Stubbendieck R."/>
            <person name="Wendt-Pienkowski E."/>
        </authorList>
    </citation>
    <scope>NUCLEOTIDE SEQUENCE</scope>
    <source>
        <strain evidence="3">SID14436</strain>
    </source>
</reference>
<dbReference type="Pfam" id="PF13347">
    <property type="entry name" value="MFS_2"/>
    <property type="match status" value="1"/>
</dbReference>
<dbReference type="GO" id="GO:0008643">
    <property type="term" value="P:carbohydrate transport"/>
    <property type="evidence" value="ECO:0007669"/>
    <property type="project" value="InterPro"/>
</dbReference>
<sequence length="495" mass="50630">MSAATGSEAVPPGHRAAPAAGTDSAGTDSAGTDTGTDTGGGSEVPRAALLRYALGSAGMGVYVTVPGLLLLYFLTDTLGVAPWLAGLALLVPKAVDIVLHPFVGSLSDRERARRGTRLRLLTAGCALAPAFVALFAVPGPVAERPWAAAAWVAGWFVIANALFAAYQVPYLSTPTDMTVGYHGRTRVLSFRMVVLTVGILVGGALAPLLAGEGDSVARYAVMALALGAFTVVFQAVGVGGVRALVPAGPPRDTPAPERTAPGRALGQVRDVLRANPSFRVLVSCYFLVSTTTHLVLAGLPYYARHELGRPGFTTVLMAAFVAPALLTTPLWFRLSRSWGKQRCLLVCQGLFVVGALGLAAGDAAGIAVPVLCTLLLGTCFAGLQLFPFAMVPDTVRAGGGAEIERTGAYTGVWTATEATGAAAGPYLYSAALGLGGYAAARAGEEVTQSGGAHTAILLGFTVLPALLMAAALAVQSRYRLDARLTRGGAAPTDGT</sequence>
<dbReference type="RefSeq" id="WP_164332472.1">
    <property type="nucleotide sequence ID" value="NZ_JAAGMD010000048.1"/>
</dbReference>
<dbReference type="GO" id="GO:0015293">
    <property type="term" value="F:symporter activity"/>
    <property type="evidence" value="ECO:0007669"/>
    <property type="project" value="InterPro"/>
</dbReference>
<name>A0A6G3QNK0_9ACTN</name>
<gene>
    <name evidence="3" type="ORF">G3I53_01655</name>
</gene>
<proteinExistence type="predicted"/>
<feature type="transmembrane region" description="Helical" evidence="2">
    <location>
        <begin position="426"/>
        <end position="443"/>
    </location>
</feature>
<dbReference type="SUPFAM" id="SSF103473">
    <property type="entry name" value="MFS general substrate transporter"/>
    <property type="match status" value="1"/>
</dbReference>